<dbReference type="AlphaFoldDB" id="A0A9Q8T2T7"/>
<protein>
    <submittedName>
        <fullName evidence="2">Uncharacterized protein</fullName>
    </submittedName>
</protein>
<feature type="region of interest" description="Disordered" evidence="1">
    <location>
        <begin position="1"/>
        <end position="63"/>
    </location>
</feature>
<name>A0A9Q8T2T7_9PEZI</name>
<sequence length="492" mass="52670">MPCRPMRALQSGAPTRLSAQCQRASVGSRPFSQATRGPREEKSTTPTACLHSVHKGGKTMTGGDGIPQVARLLGTRVPIPAYVCLKLTGHVQITSSPGLPGAAAAAAPHPSPYSSAPPAVLNSLWSPGTSRSSPRLSASPDSGHLLRPFPTASPEDPSSSPTSELLPPLSQLALSDSVSAGLDRQNPVIISEVVLPGTDVLNSRPPLPRFPHLVIVSVVQQPLGLRRNETVDVVSSAVFAGPPRSPARRVPRSLALSTEHLGLRVSTSSDDSERSLTGRPAIHSGSRAVSVLMRLFSQHYWSGRLFPAVASAGTPATCFHVRTVQGHLTQCALSSTRDWTYPSVLPCNTPSTPFVPKVVPETCLVGNGSSSSPAWGTIITGGVVNDPEPTVSWPERSSCAGNYWKAEKLCLKPDALVKTHWAPREFSQAMWPWLLRSISHRSHFKAHRHPASIYIDALEANTCTDAWDFGHDAVLFFDNCPCSTELRRPPFL</sequence>
<reference evidence="2" key="1">
    <citation type="journal article" date="2021" name="Mol. Plant Microbe Interact.">
        <title>Complete Genome Sequence of the Plant-Pathogenic Fungus Colletotrichum lupini.</title>
        <authorList>
            <person name="Baroncelli R."/>
            <person name="Pensec F."/>
            <person name="Da Lio D."/>
            <person name="Boufleur T."/>
            <person name="Vicente I."/>
            <person name="Sarrocco S."/>
            <person name="Picot A."/>
            <person name="Baraldi E."/>
            <person name="Sukno S."/>
            <person name="Thon M."/>
            <person name="Le Floch G."/>
        </authorList>
    </citation>
    <scope>NUCLEOTIDE SEQUENCE</scope>
    <source>
        <strain evidence="2">IMI 504893</strain>
    </source>
</reference>
<evidence type="ECO:0000256" key="1">
    <source>
        <dbReference type="SAM" id="MobiDB-lite"/>
    </source>
</evidence>
<gene>
    <name evidence="2" type="ORF">CLUP02_13679</name>
</gene>
<dbReference type="GeneID" id="73347626"/>
<feature type="compositionally biased region" description="Low complexity" evidence="1">
    <location>
        <begin position="150"/>
        <end position="167"/>
    </location>
</feature>
<organism evidence="2 3">
    <name type="scientific">Colletotrichum lupini</name>
    <dbReference type="NCBI Taxonomy" id="145971"/>
    <lineage>
        <taxon>Eukaryota</taxon>
        <taxon>Fungi</taxon>
        <taxon>Dikarya</taxon>
        <taxon>Ascomycota</taxon>
        <taxon>Pezizomycotina</taxon>
        <taxon>Sordariomycetes</taxon>
        <taxon>Hypocreomycetidae</taxon>
        <taxon>Glomerellales</taxon>
        <taxon>Glomerellaceae</taxon>
        <taxon>Colletotrichum</taxon>
        <taxon>Colletotrichum acutatum species complex</taxon>
    </lineage>
</organism>
<keyword evidence="3" id="KW-1185">Reference proteome</keyword>
<dbReference type="RefSeq" id="XP_049149762.1">
    <property type="nucleotide sequence ID" value="XM_049292616.1"/>
</dbReference>
<evidence type="ECO:0000313" key="3">
    <source>
        <dbReference type="Proteomes" id="UP000830671"/>
    </source>
</evidence>
<proteinExistence type="predicted"/>
<dbReference type="KEGG" id="clup:CLUP02_13679"/>
<feature type="compositionally biased region" description="Polar residues" evidence="1">
    <location>
        <begin position="17"/>
        <end position="35"/>
    </location>
</feature>
<dbReference type="EMBL" id="CP019479">
    <property type="protein sequence ID" value="UQC88156.1"/>
    <property type="molecule type" value="Genomic_DNA"/>
</dbReference>
<accession>A0A9Q8T2T7</accession>
<evidence type="ECO:0000313" key="2">
    <source>
        <dbReference type="EMBL" id="UQC88156.1"/>
    </source>
</evidence>
<feature type="compositionally biased region" description="Polar residues" evidence="1">
    <location>
        <begin position="124"/>
        <end position="140"/>
    </location>
</feature>
<feature type="region of interest" description="Disordered" evidence="1">
    <location>
        <begin position="124"/>
        <end position="167"/>
    </location>
</feature>
<dbReference type="Proteomes" id="UP000830671">
    <property type="component" value="Chromosome 7"/>
</dbReference>